<feature type="domain" description="DUF7088" evidence="3">
    <location>
        <begin position="45"/>
        <end position="144"/>
    </location>
</feature>
<comment type="caution">
    <text evidence="4">The sequence shown here is derived from an EMBL/GenBank/DDBJ whole genome shotgun (WGS) entry which is preliminary data.</text>
</comment>
<evidence type="ECO:0000259" key="2">
    <source>
        <dbReference type="Pfam" id="PF09822"/>
    </source>
</evidence>
<dbReference type="Proteomes" id="UP000036403">
    <property type="component" value="Unassembled WGS sequence"/>
</dbReference>
<name>A0A0J7K6H4_LASNI</name>
<dbReference type="AlphaFoldDB" id="A0A0J7K6H4"/>
<protein>
    <submittedName>
        <fullName evidence="4">Abc transporter</fullName>
    </submittedName>
</protein>
<keyword evidence="1" id="KW-0732">Signal</keyword>
<dbReference type="PaxDb" id="67767-A0A0J7K6H4"/>
<evidence type="ECO:0000259" key="3">
    <source>
        <dbReference type="Pfam" id="PF23357"/>
    </source>
</evidence>
<evidence type="ECO:0000313" key="4">
    <source>
        <dbReference type="EMBL" id="KMQ85859.1"/>
    </source>
</evidence>
<evidence type="ECO:0000256" key="1">
    <source>
        <dbReference type="SAM" id="SignalP"/>
    </source>
</evidence>
<feature type="chain" id="PRO_5005289909" evidence="1">
    <location>
        <begin position="30"/>
        <end position="454"/>
    </location>
</feature>
<accession>A0A0J7K6H4</accession>
<keyword evidence="5" id="KW-1185">Reference proteome</keyword>
<dbReference type="Pfam" id="PF09822">
    <property type="entry name" value="ABC_transp_aux"/>
    <property type="match status" value="1"/>
</dbReference>
<dbReference type="InterPro" id="IPR019196">
    <property type="entry name" value="ABC_transp_unknown"/>
</dbReference>
<evidence type="ECO:0000313" key="5">
    <source>
        <dbReference type="Proteomes" id="UP000036403"/>
    </source>
</evidence>
<feature type="non-terminal residue" evidence="4">
    <location>
        <position position="454"/>
    </location>
</feature>
<feature type="domain" description="ABC-type uncharacterised transport system" evidence="2">
    <location>
        <begin position="187"/>
        <end position="453"/>
    </location>
</feature>
<organism evidence="4 5">
    <name type="scientific">Lasius niger</name>
    <name type="common">Black garden ant</name>
    <dbReference type="NCBI Taxonomy" id="67767"/>
    <lineage>
        <taxon>Eukaryota</taxon>
        <taxon>Metazoa</taxon>
        <taxon>Ecdysozoa</taxon>
        <taxon>Arthropoda</taxon>
        <taxon>Hexapoda</taxon>
        <taxon>Insecta</taxon>
        <taxon>Pterygota</taxon>
        <taxon>Neoptera</taxon>
        <taxon>Endopterygota</taxon>
        <taxon>Hymenoptera</taxon>
        <taxon>Apocrita</taxon>
        <taxon>Aculeata</taxon>
        <taxon>Formicoidea</taxon>
        <taxon>Formicidae</taxon>
        <taxon>Formicinae</taxon>
        <taxon>Lasius</taxon>
        <taxon>Lasius</taxon>
    </lineage>
</organism>
<dbReference type="Pfam" id="PF23357">
    <property type="entry name" value="DUF7088"/>
    <property type="match status" value="1"/>
</dbReference>
<dbReference type="OrthoDB" id="10609960at2759"/>
<gene>
    <name evidence="4" type="ORF">RF55_15355</name>
</gene>
<feature type="signal peptide" evidence="1">
    <location>
        <begin position="1"/>
        <end position="29"/>
    </location>
</feature>
<dbReference type="EMBL" id="LBMM01013025">
    <property type="protein sequence ID" value="KMQ85859.1"/>
    <property type="molecule type" value="Genomic_DNA"/>
</dbReference>
<reference evidence="4 5" key="1">
    <citation type="submission" date="2015-04" db="EMBL/GenBank/DDBJ databases">
        <title>Lasius niger genome sequencing.</title>
        <authorList>
            <person name="Konorov E.A."/>
            <person name="Nikitin M.A."/>
            <person name="Kirill M.V."/>
            <person name="Chang P."/>
        </authorList>
    </citation>
    <scope>NUCLEOTIDE SEQUENCE [LARGE SCALE GENOMIC DNA]</scope>
    <source>
        <tissue evidence="4">Whole</tissue>
    </source>
</reference>
<proteinExistence type="predicted"/>
<sequence length="454" mass="50573">MIWRRYSSQHWRLGLLLLLWPLLYVGALAASDRWLRGAYLDFTANHLYTLTPGTRQILSSLHQPIELKLYFSRHAAADLPQLRSYHQRVAEMLREFVSRSHGMLRLRLIDPLPYSDDEVNAESDGLTPLNSGSNGEQLFLGLVGQVRHAAHSDIQPQAIPLLDPNREGFLEYDIAKLLYELNTTSRPHIEFVSGLPMAGNPGRGESPWVLLEQLRQLFNITWVDQEAFHEVDKGVKAVFLIQPTALSTAAQYALDQYVLRGGHLVVFVDPDAEMSDTPTGSPLPASSDLPRLLHNWGVRYNPHEVVLDRSLALPIELSDQSRSAHPAMLGLGTAELNHHDMITAGLQRVNLSSAGHFDLTAHTQNRLIPLLQSSADAKLVPAQRVSATENDPSLLLDGYHPDGVHYALAARLRGVLDSAFPEYAQRAGHLARSQGPVEVLLVADTDLFSDRLWL</sequence>
<dbReference type="InterPro" id="IPR055396">
    <property type="entry name" value="DUF7088"/>
</dbReference>